<name>A0A5R9ABX5_9MICC</name>
<dbReference type="EMBL" id="VAWA01000008">
    <property type="protein sequence ID" value="TLP75515.1"/>
    <property type="molecule type" value="Genomic_DNA"/>
</dbReference>
<protein>
    <submittedName>
        <fullName evidence="1">Uncharacterized protein</fullName>
    </submittedName>
</protein>
<gene>
    <name evidence="1" type="ORF">FEF27_07615</name>
</gene>
<sequence>MSFDIKDLHPAARDDVLDALNAIYAAMDRHGIERVPVIPGEILSDHLDRIVEEFRRKLAATELD</sequence>
<evidence type="ECO:0000313" key="2">
    <source>
        <dbReference type="Proteomes" id="UP000306544"/>
    </source>
</evidence>
<proteinExistence type="predicted"/>
<organism evidence="1 2">
    <name type="scientific">Nesterenkonia sphaerica</name>
    <dbReference type="NCBI Taxonomy" id="1804988"/>
    <lineage>
        <taxon>Bacteria</taxon>
        <taxon>Bacillati</taxon>
        <taxon>Actinomycetota</taxon>
        <taxon>Actinomycetes</taxon>
        <taxon>Micrococcales</taxon>
        <taxon>Micrococcaceae</taxon>
        <taxon>Nesterenkonia</taxon>
    </lineage>
</organism>
<comment type="caution">
    <text evidence="1">The sequence shown here is derived from an EMBL/GenBank/DDBJ whole genome shotgun (WGS) entry which is preliminary data.</text>
</comment>
<evidence type="ECO:0000313" key="1">
    <source>
        <dbReference type="EMBL" id="TLP75515.1"/>
    </source>
</evidence>
<dbReference type="AlphaFoldDB" id="A0A5R9ABX5"/>
<reference evidence="1 2" key="1">
    <citation type="submission" date="2019-05" db="EMBL/GenBank/DDBJ databases">
        <title>Nesterenkonia sp. GY239, isolated from the Southern Atlantic Ocean.</title>
        <authorList>
            <person name="Zhang G."/>
        </authorList>
    </citation>
    <scope>NUCLEOTIDE SEQUENCE [LARGE SCALE GENOMIC DNA]</scope>
    <source>
        <strain evidence="1 2">GY239</strain>
    </source>
</reference>
<dbReference type="RefSeq" id="WP_138170258.1">
    <property type="nucleotide sequence ID" value="NZ_VAWA01000008.1"/>
</dbReference>
<dbReference type="OrthoDB" id="3714301at2"/>
<dbReference type="Proteomes" id="UP000306544">
    <property type="component" value="Unassembled WGS sequence"/>
</dbReference>
<accession>A0A5R9ABX5</accession>
<keyword evidence="2" id="KW-1185">Reference proteome</keyword>